<evidence type="ECO:0000313" key="12">
    <source>
        <dbReference type="EMBL" id="EQD52546.1"/>
    </source>
</evidence>
<dbReference type="AlphaFoldDB" id="T0ZWE4"/>
<dbReference type="InterPro" id="IPR018223">
    <property type="entry name" value="Arginosuc_synth_CS"/>
</dbReference>
<sequence length="412" mass="45128">METRKIVLAYSGGLDTSVAIPWLREKGYEVIALTMNLGQPIDLEAVRAKALAAGAARAYVVDAREQFAKEFIAPALAANALYEGQYPLSTALARPLIGWHLVDVARREGASHVAHGCTGKGNDQVRFDLCTAGLAPDLEVIAPARVWKMTREEEVEYAHAHHVAVPTAKRSPYSTDENLWGRSVECGVLEDPAIEPPEEVYAWTRSPLEAPDRPTYVKIGFEGGRPRTLGSEALSLRELVERLNRIGGENGVGRIDHVESRLVGIKSREVYECPAATILLGAHAALEALVLPRDLLEAKRSLEQRYSLLIYDGLWFTPLREALDAFVTSTQERVSGEVTVKLYKGSARIAGRTSPYSMYRQDLATYSGGDRYRAEMAEGFIYVWGLPTRTWSSIGSKATAKPPLAAGTGTPH</sequence>
<accession>T0ZWE4</accession>
<dbReference type="GO" id="GO:0006526">
    <property type="term" value="P:L-arginine biosynthetic process"/>
    <property type="evidence" value="ECO:0007669"/>
    <property type="project" value="UniProtKB-UniPathway"/>
</dbReference>
<dbReference type="PANTHER" id="PTHR11587">
    <property type="entry name" value="ARGININOSUCCINATE SYNTHASE"/>
    <property type="match status" value="1"/>
</dbReference>
<dbReference type="GO" id="GO:0005524">
    <property type="term" value="F:ATP binding"/>
    <property type="evidence" value="ECO:0007669"/>
    <property type="project" value="UniProtKB-KW"/>
</dbReference>
<gene>
    <name evidence="12" type="ORF">B1B_10674</name>
</gene>
<dbReference type="Gene3D" id="3.40.50.620">
    <property type="entry name" value="HUPs"/>
    <property type="match status" value="1"/>
</dbReference>
<dbReference type="Pfam" id="PF20979">
    <property type="entry name" value="Arginosuc_syn_C"/>
    <property type="match status" value="1"/>
</dbReference>
<dbReference type="SUPFAM" id="SSF69864">
    <property type="entry name" value="Argininosuccinate synthetase, C-terminal domain"/>
    <property type="match status" value="1"/>
</dbReference>
<evidence type="ECO:0000256" key="5">
    <source>
        <dbReference type="ARBA" id="ARBA00022571"/>
    </source>
</evidence>
<reference evidence="12" key="1">
    <citation type="submission" date="2013-08" db="EMBL/GenBank/DDBJ databases">
        <authorList>
            <person name="Mendez C."/>
            <person name="Richter M."/>
            <person name="Ferrer M."/>
            <person name="Sanchez J."/>
        </authorList>
    </citation>
    <scope>NUCLEOTIDE SEQUENCE</scope>
</reference>
<evidence type="ECO:0000256" key="9">
    <source>
        <dbReference type="ARBA" id="ARBA00022840"/>
    </source>
</evidence>
<dbReference type="CDD" id="cd01999">
    <property type="entry name" value="ASS"/>
    <property type="match status" value="1"/>
</dbReference>
<keyword evidence="4" id="KW-0963">Cytoplasm</keyword>
<dbReference type="InterPro" id="IPR014729">
    <property type="entry name" value="Rossmann-like_a/b/a_fold"/>
</dbReference>
<dbReference type="GO" id="GO:0000053">
    <property type="term" value="P:argininosuccinate metabolic process"/>
    <property type="evidence" value="ECO:0007669"/>
    <property type="project" value="TreeGrafter"/>
</dbReference>
<evidence type="ECO:0000259" key="10">
    <source>
        <dbReference type="Pfam" id="PF00764"/>
    </source>
</evidence>
<evidence type="ECO:0000256" key="1">
    <source>
        <dbReference type="ARBA" id="ARBA00004967"/>
    </source>
</evidence>
<dbReference type="GO" id="GO:0004055">
    <property type="term" value="F:argininosuccinate synthase activity"/>
    <property type="evidence" value="ECO:0007669"/>
    <property type="project" value="UniProtKB-EC"/>
</dbReference>
<dbReference type="SUPFAM" id="SSF52402">
    <property type="entry name" value="Adenine nucleotide alpha hydrolases-like"/>
    <property type="match status" value="1"/>
</dbReference>
<dbReference type="Gene3D" id="1.20.5.470">
    <property type="entry name" value="Single helix bin"/>
    <property type="match status" value="1"/>
</dbReference>
<feature type="domain" description="Arginosuccinate synthase-like N-terminal" evidence="10">
    <location>
        <begin position="5"/>
        <end position="163"/>
    </location>
</feature>
<evidence type="ECO:0000259" key="11">
    <source>
        <dbReference type="Pfam" id="PF20979"/>
    </source>
</evidence>
<evidence type="ECO:0000256" key="6">
    <source>
        <dbReference type="ARBA" id="ARBA00022598"/>
    </source>
</evidence>
<keyword evidence="5" id="KW-0055">Arginine biosynthesis</keyword>
<dbReference type="NCBIfam" id="NF001770">
    <property type="entry name" value="PRK00509.1"/>
    <property type="match status" value="1"/>
</dbReference>
<dbReference type="NCBIfam" id="TIGR00032">
    <property type="entry name" value="argG"/>
    <property type="match status" value="1"/>
</dbReference>
<dbReference type="InterPro" id="IPR024074">
    <property type="entry name" value="AS_cat/multimer_dom_body"/>
</dbReference>
<dbReference type="FunFam" id="3.40.50.620:FF:000038">
    <property type="entry name" value="Argininosuccinate synthase"/>
    <property type="match status" value="1"/>
</dbReference>
<dbReference type="Gene3D" id="3.90.1260.10">
    <property type="entry name" value="Argininosuccinate synthetase, chain A, domain 2"/>
    <property type="match status" value="1"/>
</dbReference>
<dbReference type="Pfam" id="PF00764">
    <property type="entry name" value="Arginosuc_synth"/>
    <property type="match status" value="1"/>
</dbReference>
<feature type="domain" description="Arginosuccinate synthase C-terminal" evidence="11">
    <location>
        <begin position="173"/>
        <end position="390"/>
    </location>
</feature>
<evidence type="ECO:0000256" key="2">
    <source>
        <dbReference type="ARBA" id="ARBA00011881"/>
    </source>
</evidence>
<evidence type="ECO:0000256" key="8">
    <source>
        <dbReference type="ARBA" id="ARBA00022741"/>
    </source>
</evidence>
<dbReference type="EMBL" id="AUZY01006949">
    <property type="protein sequence ID" value="EQD52546.1"/>
    <property type="molecule type" value="Genomic_DNA"/>
</dbReference>
<evidence type="ECO:0000256" key="4">
    <source>
        <dbReference type="ARBA" id="ARBA00022490"/>
    </source>
</evidence>
<dbReference type="UniPathway" id="UPA00068">
    <property type="reaction ID" value="UER00113"/>
</dbReference>
<proteinExistence type="inferred from homology"/>
<name>T0ZWE4_9ZZZZ</name>
<dbReference type="HAMAP" id="MF_00005">
    <property type="entry name" value="Arg_succ_synth_type1"/>
    <property type="match status" value="1"/>
</dbReference>
<organism evidence="12">
    <name type="scientific">mine drainage metagenome</name>
    <dbReference type="NCBI Taxonomy" id="410659"/>
    <lineage>
        <taxon>unclassified sequences</taxon>
        <taxon>metagenomes</taxon>
        <taxon>ecological metagenomes</taxon>
    </lineage>
</organism>
<dbReference type="EC" id="6.3.4.5" evidence="3"/>
<keyword evidence="9" id="KW-0067">ATP-binding</keyword>
<evidence type="ECO:0000256" key="3">
    <source>
        <dbReference type="ARBA" id="ARBA00012286"/>
    </source>
</evidence>
<dbReference type="PROSITE" id="PS00565">
    <property type="entry name" value="ARGININOSUCCIN_SYN_2"/>
    <property type="match status" value="1"/>
</dbReference>
<keyword evidence="7" id="KW-0028">Amino-acid biosynthesis</keyword>
<comment type="pathway">
    <text evidence="1">Amino-acid biosynthesis; L-arginine biosynthesis; L-arginine from L-ornithine and carbamoyl phosphate: step 2/3.</text>
</comment>
<dbReference type="InterPro" id="IPR023434">
    <property type="entry name" value="Arginosuc_synth_type_1_subfam"/>
</dbReference>
<dbReference type="PANTHER" id="PTHR11587:SF2">
    <property type="entry name" value="ARGININOSUCCINATE SYNTHASE"/>
    <property type="match status" value="1"/>
</dbReference>
<protein>
    <recommendedName>
        <fullName evidence="3">argininosuccinate synthase</fullName>
        <ecNumber evidence="3">6.3.4.5</ecNumber>
    </recommendedName>
</protein>
<comment type="subunit">
    <text evidence="2">Homotetramer.</text>
</comment>
<reference evidence="12" key="2">
    <citation type="journal article" date="2014" name="ISME J.">
        <title>Microbial stratification in low pH oxic and suboxic macroscopic growths along an acid mine drainage.</title>
        <authorList>
            <person name="Mendez-Garcia C."/>
            <person name="Mesa V."/>
            <person name="Sprenger R.R."/>
            <person name="Richter M."/>
            <person name="Diez M.S."/>
            <person name="Solano J."/>
            <person name="Bargiela R."/>
            <person name="Golyshina O.V."/>
            <person name="Manteca A."/>
            <person name="Ramos J.L."/>
            <person name="Gallego J.R."/>
            <person name="Llorente I."/>
            <person name="Martins Dos Santos V.A."/>
            <person name="Jensen O.N."/>
            <person name="Pelaez A.I."/>
            <person name="Sanchez J."/>
            <person name="Ferrer M."/>
        </authorList>
    </citation>
    <scope>NUCLEOTIDE SEQUENCE</scope>
</reference>
<dbReference type="GO" id="GO:0005737">
    <property type="term" value="C:cytoplasm"/>
    <property type="evidence" value="ECO:0007669"/>
    <property type="project" value="TreeGrafter"/>
</dbReference>
<dbReference type="InterPro" id="IPR001518">
    <property type="entry name" value="Arginosuc_synth"/>
</dbReference>
<dbReference type="PROSITE" id="PS00564">
    <property type="entry name" value="ARGININOSUCCIN_SYN_1"/>
    <property type="match status" value="1"/>
</dbReference>
<dbReference type="InterPro" id="IPR048268">
    <property type="entry name" value="Arginosuc_syn_C"/>
</dbReference>
<dbReference type="FunFam" id="3.90.1260.10:FF:000007">
    <property type="entry name" value="Argininosuccinate synthase"/>
    <property type="match status" value="1"/>
</dbReference>
<keyword evidence="6 12" id="KW-0436">Ligase</keyword>
<dbReference type="GO" id="GO:0000050">
    <property type="term" value="P:urea cycle"/>
    <property type="evidence" value="ECO:0007669"/>
    <property type="project" value="TreeGrafter"/>
</dbReference>
<keyword evidence="8" id="KW-0547">Nucleotide-binding</keyword>
<evidence type="ECO:0000256" key="7">
    <source>
        <dbReference type="ARBA" id="ARBA00022605"/>
    </source>
</evidence>
<dbReference type="InterPro" id="IPR048267">
    <property type="entry name" value="Arginosuc_syn_N"/>
</dbReference>
<comment type="caution">
    <text evidence="12">The sequence shown here is derived from an EMBL/GenBank/DDBJ whole genome shotgun (WGS) entry which is preliminary data.</text>
</comment>